<keyword evidence="4" id="KW-0677">Repeat</keyword>
<gene>
    <name evidence="6" type="ORF">BRAFLDRAFT_199161</name>
</gene>
<accession>C3YMT2</accession>
<keyword evidence="5" id="KW-1015">Disulfide bond</keyword>
<evidence type="ECO:0000256" key="5">
    <source>
        <dbReference type="ARBA" id="ARBA00023157"/>
    </source>
</evidence>
<dbReference type="PANTHER" id="PTHR22906">
    <property type="entry name" value="PROPERDIN"/>
    <property type="match status" value="1"/>
</dbReference>
<dbReference type="AlphaFoldDB" id="C3YMT2"/>
<dbReference type="FunFam" id="2.20.100.10:FF:000002">
    <property type="entry name" value="Unc-5 netrin receptor C"/>
    <property type="match status" value="1"/>
</dbReference>
<dbReference type="InterPro" id="IPR000884">
    <property type="entry name" value="TSP1_rpt"/>
</dbReference>
<evidence type="ECO:0000256" key="2">
    <source>
        <dbReference type="ARBA" id="ARBA00022525"/>
    </source>
</evidence>
<dbReference type="InterPro" id="IPR052065">
    <property type="entry name" value="Compl_asym_regulator"/>
</dbReference>
<sequence length="60" mass="6279">AVDGGWSGWGPWSNCSVRCTQTRDRTCTSPVPSNGGAHCDGPAQETQECDTSCAGNSELF</sequence>
<keyword evidence="2" id="KW-0964">Secreted</keyword>
<evidence type="ECO:0000256" key="4">
    <source>
        <dbReference type="ARBA" id="ARBA00022737"/>
    </source>
</evidence>
<evidence type="ECO:0000256" key="3">
    <source>
        <dbReference type="ARBA" id="ARBA00022729"/>
    </source>
</evidence>
<evidence type="ECO:0000313" key="6">
    <source>
        <dbReference type="EMBL" id="EEN58423.1"/>
    </source>
</evidence>
<organism>
    <name type="scientific">Branchiostoma floridae</name>
    <name type="common">Florida lancelet</name>
    <name type="synonym">Amphioxus</name>
    <dbReference type="NCBI Taxonomy" id="7739"/>
    <lineage>
        <taxon>Eukaryota</taxon>
        <taxon>Metazoa</taxon>
        <taxon>Chordata</taxon>
        <taxon>Cephalochordata</taxon>
        <taxon>Leptocardii</taxon>
        <taxon>Amphioxiformes</taxon>
        <taxon>Branchiostomatidae</taxon>
        <taxon>Branchiostoma</taxon>
    </lineage>
</organism>
<dbReference type="SMART" id="SM00209">
    <property type="entry name" value="TSP1"/>
    <property type="match status" value="1"/>
</dbReference>
<protein>
    <submittedName>
        <fullName evidence="6">Uncharacterized protein</fullName>
    </submittedName>
</protein>
<dbReference type="Pfam" id="PF00090">
    <property type="entry name" value="TSP_1"/>
    <property type="match status" value="1"/>
</dbReference>
<name>C3YMT2_BRAFL</name>
<dbReference type="PRINTS" id="PR01705">
    <property type="entry name" value="TSP1REPEAT"/>
</dbReference>
<dbReference type="Gene3D" id="2.20.100.10">
    <property type="entry name" value="Thrombospondin type-1 (TSP1) repeat"/>
    <property type="match status" value="1"/>
</dbReference>
<keyword evidence="3" id="KW-0732">Signal</keyword>
<dbReference type="SUPFAM" id="SSF82895">
    <property type="entry name" value="TSP-1 type 1 repeat"/>
    <property type="match status" value="1"/>
</dbReference>
<dbReference type="PROSITE" id="PS50092">
    <property type="entry name" value="TSP1"/>
    <property type="match status" value="1"/>
</dbReference>
<dbReference type="PANTHER" id="PTHR22906:SF43">
    <property type="entry name" value="PROPERDIN"/>
    <property type="match status" value="1"/>
</dbReference>
<feature type="non-terminal residue" evidence="6">
    <location>
        <position position="1"/>
    </location>
</feature>
<reference evidence="6" key="1">
    <citation type="journal article" date="2008" name="Nature">
        <title>The amphioxus genome and the evolution of the chordate karyotype.</title>
        <authorList>
            <consortium name="US DOE Joint Genome Institute (JGI-PGF)"/>
            <person name="Putnam N.H."/>
            <person name="Butts T."/>
            <person name="Ferrier D.E.K."/>
            <person name="Furlong R.F."/>
            <person name="Hellsten U."/>
            <person name="Kawashima T."/>
            <person name="Robinson-Rechavi M."/>
            <person name="Shoguchi E."/>
            <person name="Terry A."/>
            <person name="Yu J.-K."/>
            <person name="Benito-Gutierrez E.L."/>
            <person name="Dubchak I."/>
            <person name="Garcia-Fernandez J."/>
            <person name="Gibson-Brown J.J."/>
            <person name="Grigoriev I.V."/>
            <person name="Horton A.C."/>
            <person name="de Jong P.J."/>
            <person name="Jurka J."/>
            <person name="Kapitonov V.V."/>
            <person name="Kohara Y."/>
            <person name="Kuroki Y."/>
            <person name="Lindquist E."/>
            <person name="Lucas S."/>
            <person name="Osoegawa K."/>
            <person name="Pennacchio L.A."/>
            <person name="Salamov A.A."/>
            <person name="Satou Y."/>
            <person name="Sauka-Spengler T."/>
            <person name="Schmutz J."/>
            <person name="Shin-I T."/>
            <person name="Toyoda A."/>
            <person name="Bronner-Fraser M."/>
            <person name="Fujiyama A."/>
            <person name="Holland L.Z."/>
            <person name="Holland P.W.H."/>
            <person name="Satoh N."/>
            <person name="Rokhsar D.S."/>
        </authorList>
    </citation>
    <scope>NUCLEOTIDE SEQUENCE [LARGE SCALE GENOMIC DNA]</scope>
    <source>
        <strain evidence="6">S238N-H82</strain>
        <tissue evidence="6">Testes</tissue>
    </source>
</reference>
<evidence type="ECO:0000256" key="1">
    <source>
        <dbReference type="ARBA" id="ARBA00004613"/>
    </source>
</evidence>
<dbReference type="InParanoid" id="C3YMT2"/>
<comment type="subcellular location">
    <subcellularLocation>
        <location evidence="1">Secreted</location>
    </subcellularLocation>
</comment>
<dbReference type="EMBL" id="GG666531">
    <property type="protein sequence ID" value="EEN58423.1"/>
    <property type="molecule type" value="Genomic_DNA"/>
</dbReference>
<proteinExistence type="predicted"/>
<dbReference type="InterPro" id="IPR036383">
    <property type="entry name" value="TSP1_rpt_sf"/>
</dbReference>